<dbReference type="GO" id="GO:0006707">
    <property type="term" value="P:cholesterol catabolic process"/>
    <property type="evidence" value="ECO:0007669"/>
    <property type="project" value="TreeGrafter"/>
</dbReference>
<dbReference type="Pfam" id="PF00067">
    <property type="entry name" value="p450"/>
    <property type="match status" value="1"/>
</dbReference>
<dbReference type="PRINTS" id="PR00359">
    <property type="entry name" value="BP450"/>
</dbReference>
<protein>
    <submittedName>
        <fullName evidence="3">Cytochrome P450</fullName>
    </submittedName>
</protein>
<dbReference type="EMBL" id="FNVU01000015">
    <property type="protein sequence ID" value="SEG84388.1"/>
    <property type="molecule type" value="Genomic_DNA"/>
</dbReference>
<dbReference type="InterPro" id="IPR036396">
    <property type="entry name" value="Cyt_P450_sf"/>
</dbReference>
<keyword evidence="2" id="KW-0503">Monooxygenase</keyword>
<dbReference type="GO" id="GO:0008395">
    <property type="term" value="F:steroid hydroxylase activity"/>
    <property type="evidence" value="ECO:0007669"/>
    <property type="project" value="TreeGrafter"/>
</dbReference>
<keyword evidence="2" id="KW-0349">Heme</keyword>
<proteinExistence type="inferred from homology"/>
<dbReference type="Proteomes" id="UP000236754">
    <property type="component" value="Unassembled WGS sequence"/>
</dbReference>
<accession>A0A1H6DGA0</accession>
<evidence type="ECO:0000313" key="4">
    <source>
        <dbReference type="Proteomes" id="UP000236754"/>
    </source>
</evidence>
<evidence type="ECO:0000313" key="3">
    <source>
        <dbReference type="EMBL" id="SEG84388.1"/>
    </source>
</evidence>
<dbReference type="AlphaFoldDB" id="A0A1H6DGA0"/>
<dbReference type="CDD" id="cd11033">
    <property type="entry name" value="CYP142-like"/>
    <property type="match status" value="1"/>
</dbReference>
<comment type="similarity">
    <text evidence="1 2">Belongs to the cytochrome P450 family.</text>
</comment>
<keyword evidence="2" id="KW-0479">Metal-binding</keyword>
<evidence type="ECO:0000256" key="1">
    <source>
        <dbReference type="ARBA" id="ARBA00010617"/>
    </source>
</evidence>
<dbReference type="GO" id="GO:0005506">
    <property type="term" value="F:iron ion binding"/>
    <property type="evidence" value="ECO:0007669"/>
    <property type="project" value="InterPro"/>
</dbReference>
<keyword evidence="4" id="KW-1185">Reference proteome</keyword>
<organism evidence="3 4">
    <name type="scientific">Actinacidiphila yanglinensis</name>
    <dbReference type="NCBI Taxonomy" id="310779"/>
    <lineage>
        <taxon>Bacteria</taxon>
        <taxon>Bacillati</taxon>
        <taxon>Actinomycetota</taxon>
        <taxon>Actinomycetes</taxon>
        <taxon>Kitasatosporales</taxon>
        <taxon>Streptomycetaceae</taxon>
        <taxon>Actinacidiphila</taxon>
    </lineage>
</organism>
<keyword evidence="2" id="KW-0560">Oxidoreductase</keyword>
<dbReference type="InterPro" id="IPR001128">
    <property type="entry name" value="Cyt_P450"/>
</dbReference>
<dbReference type="InterPro" id="IPR017972">
    <property type="entry name" value="Cyt_P450_CS"/>
</dbReference>
<dbReference type="InterPro" id="IPR002397">
    <property type="entry name" value="Cyt_P450_B"/>
</dbReference>
<name>A0A1H6DGA0_9ACTN</name>
<keyword evidence="2" id="KW-0408">Iron</keyword>
<dbReference type="Gene3D" id="1.10.630.10">
    <property type="entry name" value="Cytochrome P450"/>
    <property type="match status" value="1"/>
</dbReference>
<dbReference type="GO" id="GO:0020037">
    <property type="term" value="F:heme binding"/>
    <property type="evidence" value="ECO:0007669"/>
    <property type="project" value="InterPro"/>
</dbReference>
<dbReference type="GO" id="GO:0036199">
    <property type="term" value="F:cholest-4-en-3-one 26-monooxygenase activity"/>
    <property type="evidence" value="ECO:0007669"/>
    <property type="project" value="TreeGrafter"/>
</dbReference>
<gene>
    <name evidence="3" type="ORF">SAMN05216223_11566</name>
</gene>
<dbReference type="PANTHER" id="PTHR46696:SF4">
    <property type="entry name" value="BIOTIN BIOSYNTHESIS CYTOCHROME P450"/>
    <property type="match status" value="1"/>
</dbReference>
<dbReference type="RefSeq" id="WP_103888910.1">
    <property type="nucleotide sequence ID" value="NZ_FNVU01000015.1"/>
</dbReference>
<sequence>MRLSHPVDPDSVDLDSYDLSDSRLYGDGDPHAVWHAMRDREPVRWQPVNDTLGFWSVTTFEDADLVLRDHTRFTSQRGTMLFLLGKEDPARGRQMAATDPPRHNRMREPMQRALTSKRVERYRDAVTEEVRRVLAPALTEEPFDFAEAMMTLPMATAGTMMALPRETWPRLTRLTAMSIAPDDPEFQEPGGPKATLETAHRELFAYFHDILRERRDNLGDDLISMLLDMEIDGRRLETGAILSNCYSLILGANVTTPYVPTGAMAEIMGTPVWDDWRTHPELLGGGVDEALRWASPANHFMRYALQDVELAGKQVRAGDAVVVWLGSANRDEAAFKAPFTFDIRRKPNRHIAFGSGAHYCVGHTVARMTLKVLFSEMFATFEEFTPAGEIQHLHSNFVAGIKHMPLVARLRRDAVDRLAVPAH</sequence>
<evidence type="ECO:0000256" key="2">
    <source>
        <dbReference type="RuleBase" id="RU000461"/>
    </source>
</evidence>
<dbReference type="OrthoDB" id="5241086at2"/>
<dbReference type="PANTHER" id="PTHR46696">
    <property type="entry name" value="P450, PUTATIVE (EUROFUNG)-RELATED"/>
    <property type="match status" value="1"/>
</dbReference>
<dbReference type="SUPFAM" id="SSF48264">
    <property type="entry name" value="Cytochrome P450"/>
    <property type="match status" value="1"/>
</dbReference>
<reference evidence="3 4" key="1">
    <citation type="submission" date="2016-10" db="EMBL/GenBank/DDBJ databases">
        <authorList>
            <person name="de Groot N.N."/>
        </authorList>
    </citation>
    <scope>NUCLEOTIDE SEQUENCE [LARGE SCALE GENOMIC DNA]</scope>
    <source>
        <strain evidence="3 4">CGMCC 4.2023</strain>
    </source>
</reference>
<dbReference type="PROSITE" id="PS00086">
    <property type="entry name" value="CYTOCHROME_P450"/>
    <property type="match status" value="1"/>
</dbReference>